<dbReference type="InterPro" id="IPR010359">
    <property type="entry name" value="IrrE_HExxH"/>
</dbReference>
<gene>
    <name evidence="2" type="ORF">SAMN05444362_1016</name>
</gene>
<organism evidence="2 3">
    <name type="scientific">Dysgonomonas macrotermitis</name>
    <dbReference type="NCBI Taxonomy" id="1346286"/>
    <lineage>
        <taxon>Bacteria</taxon>
        <taxon>Pseudomonadati</taxon>
        <taxon>Bacteroidota</taxon>
        <taxon>Bacteroidia</taxon>
        <taxon>Bacteroidales</taxon>
        <taxon>Dysgonomonadaceae</taxon>
        <taxon>Dysgonomonas</taxon>
    </lineage>
</organism>
<evidence type="ECO:0000313" key="3">
    <source>
        <dbReference type="Proteomes" id="UP000184480"/>
    </source>
</evidence>
<evidence type="ECO:0000259" key="1">
    <source>
        <dbReference type="Pfam" id="PF06114"/>
    </source>
</evidence>
<name>A0A1M4SBD1_9BACT</name>
<accession>A0A1M4SBD1</accession>
<reference evidence="3" key="1">
    <citation type="submission" date="2016-11" db="EMBL/GenBank/DDBJ databases">
        <authorList>
            <person name="Varghese N."/>
            <person name="Submissions S."/>
        </authorList>
    </citation>
    <scope>NUCLEOTIDE SEQUENCE [LARGE SCALE GENOMIC DNA]</scope>
    <source>
        <strain evidence="3">DSM 27370</strain>
    </source>
</reference>
<dbReference type="Gene3D" id="1.10.10.2910">
    <property type="match status" value="1"/>
</dbReference>
<dbReference type="RefSeq" id="WP_062175138.1">
    <property type="nucleotide sequence ID" value="NZ_BBXL01000001.1"/>
</dbReference>
<dbReference type="OrthoDB" id="9796786at2"/>
<keyword evidence="3" id="KW-1185">Reference proteome</keyword>
<evidence type="ECO:0000313" key="2">
    <source>
        <dbReference type="EMBL" id="SHE29357.1"/>
    </source>
</evidence>
<proteinExistence type="predicted"/>
<dbReference type="Pfam" id="PF06114">
    <property type="entry name" value="Peptidase_M78"/>
    <property type="match status" value="1"/>
</dbReference>
<dbReference type="STRING" id="1346286.SAMN05444362_1016"/>
<sequence>MVTNAKEDKVNVFNSVEILSPVGVELKDILESNGLDIVTISNGLNIDKNLEDISKLTKQHLKLLKDITNIECISDYLASYQESYKKRKAKAEDAYKQYLSIYKKYAYVIDLTLAKFNTGIDRLNDFADFIGADDEIDIPNFIEDKAALYKVTGGTVDEVALFVWKRRGDVLFKDLNLPSYNRKALFDWIDKGIWKTRLNDESYFKSLPTFFSEMGVGLILDPFVERTVYGYVDWIEGNPLIQISDRGKSLATCWYVLFHELGHVLLHQDCQIFEGGLEFSRSKMSKIEQEANDFAFKYLFNGHSLQKFIFGNKANLKNATEDCVYALASRFNVNPMFVTFWMQKAGIGNYLVKKFTPSIKFEYHI</sequence>
<dbReference type="AlphaFoldDB" id="A0A1M4SBD1"/>
<dbReference type="Proteomes" id="UP000184480">
    <property type="component" value="Unassembled WGS sequence"/>
</dbReference>
<feature type="domain" description="IrrE N-terminal-like" evidence="1">
    <location>
        <begin position="213"/>
        <end position="338"/>
    </location>
</feature>
<protein>
    <recommendedName>
        <fullName evidence="1">IrrE N-terminal-like domain-containing protein</fullName>
    </recommendedName>
</protein>
<dbReference type="EMBL" id="FQUC01000001">
    <property type="protein sequence ID" value="SHE29357.1"/>
    <property type="molecule type" value="Genomic_DNA"/>
</dbReference>